<dbReference type="GO" id="GO:0016887">
    <property type="term" value="F:ATP hydrolysis activity"/>
    <property type="evidence" value="ECO:0007669"/>
    <property type="project" value="InterPro"/>
</dbReference>
<feature type="coiled-coil region" evidence="1">
    <location>
        <begin position="385"/>
        <end position="450"/>
    </location>
</feature>
<gene>
    <name evidence="4" type="ORF">IAB60_13640</name>
</gene>
<keyword evidence="1" id="KW-0175">Coiled coil</keyword>
<feature type="transmembrane region" description="Helical" evidence="2">
    <location>
        <begin position="295"/>
        <end position="314"/>
    </location>
</feature>
<dbReference type="Pfam" id="PF13476">
    <property type="entry name" value="AAA_23"/>
    <property type="match status" value="1"/>
</dbReference>
<feature type="coiled-coil region" evidence="1">
    <location>
        <begin position="210"/>
        <end position="251"/>
    </location>
</feature>
<sequence length="610" mass="68554">MKLLDLHINGFGKFHDCSIRFEDGLNVIYGKNEAGKSTLHTFIRAMLFGMERQRGRAARTDQFSRYKPWDLKGGYGGRLRLESGGHVYRLQRDFQNPRDFTIVDETEGRQTEPTRAFMDRLLCGLNETSYVNTISIGQLKSATDSGMVTELKNYIANMNTTGNMALNITKASAFLKAQRKELERQQTPEAARTYTTVLGDIRNLEREISAPEYENHLTEFQEKKAQAKAQLDTLQKEKEDLLQKIARGRQVLESSQFTDENSIEAYEAHGNAVYADYTHAKNLCEKASRKAAPPLFLALGILLAAGGAALMFSSQSGFRLPSLLLFLAALLSVGGGIYFLARNNGNRKDLDYSKKLLQEILSRHLGDETVSSEAMNAFSQRMAEFKRLSRAVLSSQETAANLEKQMEEISIRQSDFGAEIEKQLKSQWELEKKLEHLAALKTQAEGLKEIIRENDRISQELAAIDLAQDTMTELSTSIRDSFGLYLNKEASDLINGITGGIYNSMSVDENLNVFMNTKTKLVPMEQVSSGTMDQIYLALRLAAARLIQSGPEKMPLIFDDSFVLYDDERLRSALKWLASAVDGQIIMFTCHQREAQVLTAAQIPFHLIEI</sequence>
<reference evidence="4" key="2">
    <citation type="journal article" date="2021" name="PeerJ">
        <title>Extensive microbial diversity within the chicken gut microbiome revealed by metagenomics and culture.</title>
        <authorList>
            <person name="Gilroy R."/>
            <person name="Ravi A."/>
            <person name="Getino M."/>
            <person name="Pursley I."/>
            <person name="Horton D.L."/>
            <person name="Alikhan N.F."/>
            <person name="Baker D."/>
            <person name="Gharbi K."/>
            <person name="Hall N."/>
            <person name="Watson M."/>
            <person name="Adriaenssens E.M."/>
            <person name="Foster-Nyarko E."/>
            <person name="Jarju S."/>
            <person name="Secka A."/>
            <person name="Antonio M."/>
            <person name="Oren A."/>
            <person name="Chaudhuri R.R."/>
            <person name="La Ragione R."/>
            <person name="Hildebrand F."/>
            <person name="Pallen M.J."/>
        </authorList>
    </citation>
    <scope>NUCLEOTIDE SEQUENCE</scope>
    <source>
        <strain evidence="4">CHK123-3438</strain>
    </source>
</reference>
<feature type="domain" description="Rad50/SbcC-type AAA" evidence="3">
    <location>
        <begin position="6"/>
        <end position="245"/>
    </location>
</feature>
<dbReference type="EMBL" id="DVKS01000227">
    <property type="protein sequence ID" value="HIT43114.1"/>
    <property type="molecule type" value="Genomic_DNA"/>
</dbReference>
<evidence type="ECO:0000313" key="5">
    <source>
        <dbReference type="Proteomes" id="UP000886860"/>
    </source>
</evidence>
<dbReference type="Proteomes" id="UP000886860">
    <property type="component" value="Unassembled WGS sequence"/>
</dbReference>
<organism evidence="4 5">
    <name type="scientific">Candidatus Caccovicinus merdipullorum</name>
    <dbReference type="NCBI Taxonomy" id="2840724"/>
    <lineage>
        <taxon>Bacteria</taxon>
        <taxon>Bacillati</taxon>
        <taxon>Bacillota</taxon>
        <taxon>Clostridia</taxon>
        <taxon>Eubacteriales</taxon>
        <taxon>Candidatus Caccovicinus</taxon>
    </lineage>
</organism>
<dbReference type="PANTHER" id="PTHR41259">
    <property type="entry name" value="DOUBLE-STRAND BREAK REPAIR RAD50 ATPASE, PUTATIVE-RELATED"/>
    <property type="match status" value="1"/>
</dbReference>
<reference evidence="4" key="1">
    <citation type="submission" date="2020-10" db="EMBL/GenBank/DDBJ databases">
        <authorList>
            <person name="Gilroy R."/>
        </authorList>
    </citation>
    <scope>NUCLEOTIDE SEQUENCE</scope>
    <source>
        <strain evidence="4">CHK123-3438</strain>
    </source>
</reference>
<dbReference type="AlphaFoldDB" id="A0A9D1GN68"/>
<evidence type="ECO:0000313" key="4">
    <source>
        <dbReference type="EMBL" id="HIT43114.1"/>
    </source>
</evidence>
<keyword evidence="2" id="KW-0812">Transmembrane</keyword>
<proteinExistence type="predicted"/>
<protein>
    <submittedName>
        <fullName evidence="4">AAA family ATPase</fullName>
    </submittedName>
</protein>
<comment type="caution">
    <text evidence="4">The sequence shown here is derived from an EMBL/GenBank/DDBJ whole genome shotgun (WGS) entry which is preliminary data.</text>
</comment>
<feature type="transmembrane region" description="Helical" evidence="2">
    <location>
        <begin position="320"/>
        <end position="341"/>
    </location>
</feature>
<dbReference type="Gene3D" id="3.40.50.300">
    <property type="entry name" value="P-loop containing nucleotide triphosphate hydrolases"/>
    <property type="match status" value="2"/>
</dbReference>
<accession>A0A9D1GN68</accession>
<evidence type="ECO:0000259" key="3">
    <source>
        <dbReference type="Pfam" id="PF13476"/>
    </source>
</evidence>
<keyword evidence="2" id="KW-0472">Membrane</keyword>
<evidence type="ECO:0000256" key="2">
    <source>
        <dbReference type="SAM" id="Phobius"/>
    </source>
</evidence>
<dbReference type="InterPro" id="IPR038729">
    <property type="entry name" value="Rad50/SbcC_AAA"/>
</dbReference>
<dbReference type="PANTHER" id="PTHR41259:SF1">
    <property type="entry name" value="DOUBLE-STRAND BREAK REPAIR RAD50 ATPASE, PUTATIVE-RELATED"/>
    <property type="match status" value="1"/>
</dbReference>
<dbReference type="SUPFAM" id="SSF52540">
    <property type="entry name" value="P-loop containing nucleoside triphosphate hydrolases"/>
    <property type="match status" value="1"/>
</dbReference>
<dbReference type="GO" id="GO:0006302">
    <property type="term" value="P:double-strand break repair"/>
    <property type="evidence" value="ECO:0007669"/>
    <property type="project" value="InterPro"/>
</dbReference>
<dbReference type="InterPro" id="IPR027417">
    <property type="entry name" value="P-loop_NTPase"/>
</dbReference>
<evidence type="ECO:0000256" key="1">
    <source>
        <dbReference type="SAM" id="Coils"/>
    </source>
</evidence>
<keyword evidence="2" id="KW-1133">Transmembrane helix</keyword>
<name>A0A9D1GN68_9FIRM</name>